<dbReference type="RefSeq" id="WP_252161262.1">
    <property type="nucleotide sequence ID" value="NZ_CP098809.1"/>
</dbReference>
<accession>A0A9Q8YF48</accession>
<organism evidence="1 2">
    <name type="scientific">Ensifer adhaerens</name>
    <name type="common">Sinorhizobium morelense</name>
    <dbReference type="NCBI Taxonomy" id="106592"/>
    <lineage>
        <taxon>Bacteria</taxon>
        <taxon>Pseudomonadati</taxon>
        <taxon>Pseudomonadota</taxon>
        <taxon>Alphaproteobacteria</taxon>
        <taxon>Hyphomicrobiales</taxon>
        <taxon>Rhizobiaceae</taxon>
        <taxon>Sinorhizobium/Ensifer group</taxon>
        <taxon>Ensifer</taxon>
    </lineage>
</organism>
<geneLocation type="plasmid" evidence="1 2">
    <name>pB</name>
</geneLocation>
<protein>
    <submittedName>
        <fullName evidence="1">Uncharacterized protein</fullName>
    </submittedName>
</protein>
<evidence type="ECO:0000313" key="1">
    <source>
        <dbReference type="EMBL" id="USJ27767.1"/>
    </source>
</evidence>
<sequence length="170" mass="18708">MSHKPVSLLQLASIMSGQDERAEGGASFVAQATFWRGTNVFASPLDFGTAAGMRRSRSGRIPMARRIKDEKVQKINLMLSQAVTAMRVNERLLCELLRWAAEQCSDQNRFIHDAVENARNDLIRAGTDESMTSLIATHEALEYLDHLATEIRAKGSPAGNAGEGVHPQFL</sequence>
<dbReference type="AlphaFoldDB" id="A0A9Q8YF48"/>
<dbReference type="Proteomes" id="UP001055460">
    <property type="component" value="Plasmid pB"/>
</dbReference>
<keyword evidence="1" id="KW-0614">Plasmid</keyword>
<name>A0A9Q8YF48_ENSAD</name>
<reference evidence="1" key="1">
    <citation type="submission" date="2022-06" db="EMBL/GenBank/DDBJ databases">
        <title>Physiological and biochemical characterization and genomic elucidation of a strain of the genus Ensifer adhaerens M8 that combines arsenic oxidation and chromium reduction.</title>
        <authorList>
            <person name="Li X."/>
            <person name="Yu c."/>
        </authorList>
    </citation>
    <scope>NUCLEOTIDE SEQUENCE</scope>
    <source>
        <strain evidence="1">M8</strain>
        <plasmid evidence="1">pB</plasmid>
    </source>
</reference>
<proteinExistence type="predicted"/>
<dbReference type="EMBL" id="CP098809">
    <property type="protein sequence ID" value="USJ27767.1"/>
    <property type="molecule type" value="Genomic_DNA"/>
</dbReference>
<gene>
    <name evidence="1" type="ORF">NE863_28135</name>
</gene>
<evidence type="ECO:0000313" key="2">
    <source>
        <dbReference type="Proteomes" id="UP001055460"/>
    </source>
</evidence>